<dbReference type="EMBL" id="MU393620">
    <property type="protein sequence ID" value="KAI4859656.1"/>
    <property type="molecule type" value="Genomic_DNA"/>
</dbReference>
<proteinExistence type="predicted"/>
<name>A0ACB9YJR8_9PEZI</name>
<evidence type="ECO:0000313" key="2">
    <source>
        <dbReference type="Proteomes" id="UP001497700"/>
    </source>
</evidence>
<comment type="caution">
    <text evidence="1">The sequence shown here is derived from an EMBL/GenBank/DDBJ whole genome shotgun (WGS) entry which is preliminary data.</text>
</comment>
<gene>
    <name evidence="1" type="ORF">F4820DRAFT_155461</name>
</gene>
<keyword evidence="2" id="KW-1185">Reference proteome</keyword>
<protein>
    <submittedName>
        <fullName evidence="1">Uncharacterized protein</fullName>
    </submittedName>
</protein>
<accession>A0ACB9YJR8</accession>
<dbReference type="Proteomes" id="UP001497700">
    <property type="component" value="Unassembled WGS sequence"/>
</dbReference>
<sequence length="160" mass="18163">MLSLPECYVHRRPKDFKIRSTGLRSYLHQIGRKSIIKTRYSIVDRLPGLPKLQALSRNGCDLCGLIRDGILSDNADRAMKSYNRRISHLSTGEISISMNYIWNHISGSRFKILLTCIAGSILLGKPARVRISLSLNFLFFNSFFFLSLPLVQDTLVFIAS</sequence>
<evidence type="ECO:0000313" key="1">
    <source>
        <dbReference type="EMBL" id="KAI4859656.1"/>
    </source>
</evidence>
<organism evidence="1 2">
    <name type="scientific">Hypoxylon rubiginosum</name>
    <dbReference type="NCBI Taxonomy" id="110542"/>
    <lineage>
        <taxon>Eukaryota</taxon>
        <taxon>Fungi</taxon>
        <taxon>Dikarya</taxon>
        <taxon>Ascomycota</taxon>
        <taxon>Pezizomycotina</taxon>
        <taxon>Sordariomycetes</taxon>
        <taxon>Xylariomycetidae</taxon>
        <taxon>Xylariales</taxon>
        <taxon>Hypoxylaceae</taxon>
        <taxon>Hypoxylon</taxon>
    </lineage>
</organism>
<reference evidence="1 2" key="1">
    <citation type="journal article" date="2022" name="New Phytol.">
        <title>Ecological generalism drives hyperdiversity of secondary metabolite gene clusters in xylarialean endophytes.</title>
        <authorList>
            <person name="Franco M.E.E."/>
            <person name="Wisecaver J.H."/>
            <person name="Arnold A.E."/>
            <person name="Ju Y.M."/>
            <person name="Slot J.C."/>
            <person name="Ahrendt S."/>
            <person name="Moore L.P."/>
            <person name="Eastman K.E."/>
            <person name="Scott K."/>
            <person name="Konkel Z."/>
            <person name="Mondo S.J."/>
            <person name="Kuo A."/>
            <person name="Hayes R.D."/>
            <person name="Haridas S."/>
            <person name="Andreopoulos B."/>
            <person name="Riley R."/>
            <person name="LaButti K."/>
            <person name="Pangilinan J."/>
            <person name="Lipzen A."/>
            <person name="Amirebrahimi M."/>
            <person name="Yan J."/>
            <person name="Adam C."/>
            <person name="Keymanesh K."/>
            <person name="Ng V."/>
            <person name="Louie K."/>
            <person name="Northen T."/>
            <person name="Drula E."/>
            <person name="Henrissat B."/>
            <person name="Hsieh H.M."/>
            <person name="Youens-Clark K."/>
            <person name="Lutzoni F."/>
            <person name="Miadlikowska J."/>
            <person name="Eastwood D.C."/>
            <person name="Hamelin R.C."/>
            <person name="Grigoriev I.V."/>
            <person name="U'Ren J.M."/>
        </authorList>
    </citation>
    <scope>NUCLEOTIDE SEQUENCE [LARGE SCALE GENOMIC DNA]</scope>
    <source>
        <strain evidence="1 2">CBS 119005</strain>
    </source>
</reference>